<reference evidence="3 4" key="1">
    <citation type="journal article" date="2016" name="Nat. Commun.">
        <title>Ectomycorrhizal ecology is imprinted in the genome of the dominant symbiotic fungus Cenococcum geophilum.</title>
        <authorList>
            <consortium name="DOE Joint Genome Institute"/>
            <person name="Peter M."/>
            <person name="Kohler A."/>
            <person name="Ohm R.A."/>
            <person name="Kuo A."/>
            <person name="Krutzmann J."/>
            <person name="Morin E."/>
            <person name="Arend M."/>
            <person name="Barry K.W."/>
            <person name="Binder M."/>
            <person name="Choi C."/>
            <person name="Clum A."/>
            <person name="Copeland A."/>
            <person name="Grisel N."/>
            <person name="Haridas S."/>
            <person name="Kipfer T."/>
            <person name="LaButti K."/>
            <person name="Lindquist E."/>
            <person name="Lipzen A."/>
            <person name="Maire R."/>
            <person name="Meier B."/>
            <person name="Mihaltcheva S."/>
            <person name="Molinier V."/>
            <person name="Murat C."/>
            <person name="Poggeler S."/>
            <person name="Quandt C.A."/>
            <person name="Sperisen C."/>
            <person name="Tritt A."/>
            <person name="Tisserant E."/>
            <person name="Crous P.W."/>
            <person name="Henrissat B."/>
            <person name="Nehls U."/>
            <person name="Egli S."/>
            <person name="Spatafora J.W."/>
            <person name="Grigoriev I.V."/>
            <person name="Martin F.M."/>
        </authorList>
    </citation>
    <scope>NUCLEOTIDE SEQUENCE [LARGE SCALE GENOMIC DNA]</scope>
    <source>
        <strain evidence="3 4">CBS 207.34</strain>
    </source>
</reference>
<dbReference type="InterPro" id="IPR004843">
    <property type="entry name" value="Calcineurin-like_PHP"/>
</dbReference>
<keyword evidence="4" id="KW-1185">Reference proteome</keyword>
<protein>
    <submittedName>
        <fullName evidence="3">Metallo-dependent phosphatase</fullName>
    </submittedName>
</protein>
<proteinExistence type="predicted"/>
<evidence type="ECO:0000313" key="3">
    <source>
        <dbReference type="EMBL" id="OCL08398.1"/>
    </source>
</evidence>
<dbReference type="Gene3D" id="3.60.21.10">
    <property type="match status" value="1"/>
</dbReference>
<dbReference type="Pfam" id="PF00149">
    <property type="entry name" value="Metallophos"/>
    <property type="match status" value="1"/>
</dbReference>
<gene>
    <name evidence="3" type="ORF">AOQ84DRAFT_397970</name>
</gene>
<dbReference type="InterPro" id="IPR051693">
    <property type="entry name" value="UPF0046_metallophosphoest"/>
</dbReference>
<organism evidence="3 4">
    <name type="scientific">Glonium stellatum</name>
    <dbReference type="NCBI Taxonomy" id="574774"/>
    <lineage>
        <taxon>Eukaryota</taxon>
        <taxon>Fungi</taxon>
        <taxon>Dikarya</taxon>
        <taxon>Ascomycota</taxon>
        <taxon>Pezizomycotina</taxon>
        <taxon>Dothideomycetes</taxon>
        <taxon>Pleosporomycetidae</taxon>
        <taxon>Gloniales</taxon>
        <taxon>Gloniaceae</taxon>
        <taxon>Glonium</taxon>
    </lineage>
</organism>
<feature type="domain" description="Calcineurin-like phosphoesterase" evidence="2">
    <location>
        <begin position="5"/>
        <end position="201"/>
    </location>
</feature>
<dbReference type="PANTHER" id="PTHR12905:SF16">
    <property type="entry name" value="SER_THR PROTEIN PHOSPHATASE FAMILY PROTEIN (AFU_ORTHOLOGUE AFUA_1G06000)"/>
    <property type="match status" value="1"/>
</dbReference>
<dbReference type="PANTHER" id="PTHR12905">
    <property type="entry name" value="METALLOPHOSPHOESTERASE"/>
    <property type="match status" value="1"/>
</dbReference>
<dbReference type="CDD" id="cd07379">
    <property type="entry name" value="MPP_239FB"/>
    <property type="match status" value="1"/>
</dbReference>
<feature type="region of interest" description="Disordered" evidence="1">
    <location>
        <begin position="244"/>
        <end position="291"/>
    </location>
</feature>
<dbReference type="InterPro" id="IPR029052">
    <property type="entry name" value="Metallo-depent_PP-like"/>
</dbReference>
<feature type="compositionally biased region" description="Low complexity" evidence="1">
    <location>
        <begin position="262"/>
        <end position="271"/>
    </location>
</feature>
<dbReference type="Proteomes" id="UP000250140">
    <property type="component" value="Unassembled WGS sequence"/>
</dbReference>
<name>A0A8E2F1V8_9PEZI</name>
<dbReference type="SUPFAM" id="SSF56300">
    <property type="entry name" value="Metallo-dependent phosphatases"/>
    <property type="match status" value="1"/>
</dbReference>
<evidence type="ECO:0000313" key="4">
    <source>
        <dbReference type="Proteomes" id="UP000250140"/>
    </source>
</evidence>
<dbReference type="AlphaFoldDB" id="A0A8E2F1V8"/>
<evidence type="ECO:0000256" key="1">
    <source>
        <dbReference type="SAM" id="MobiDB-lite"/>
    </source>
</evidence>
<sequence>MRKTRFVCISDTHNQTPKLPRGDVLVHAGDLSNQGSISELRKTVAWLEKADFEAKIVIAGNHDITLDSQFYEKHWSLFHNQHRQDPGACQRLFIDSSSITYLKHEAATIRLQAPTGPHTEFKVFGSPYSPVLSTWAFQYSEAEGVKLWDSIPLDTDVVVTHTPPKNHRDATGRGHSTGCEALRQALWRVRPRLAICGHIHEGRGVERVRWNLDGCQCRFIEAGTEAWTDPGTGNNKQSLVDLTLRGGNSLDNDGASTRHDASSSASRWPSSEGGGQPQIPKSTFRSEDIQGRLGGGMKERAVLQCLTETAGESLVEDDRAVPGTPDDEALKGRAGRQETCVINAAIMASSWGGGPKRFNKAIVVDIDLPVWVGTTKT</sequence>
<evidence type="ECO:0000259" key="2">
    <source>
        <dbReference type="Pfam" id="PF00149"/>
    </source>
</evidence>
<accession>A0A8E2F1V8</accession>
<dbReference type="OrthoDB" id="630188at2759"/>
<dbReference type="GO" id="GO:0016787">
    <property type="term" value="F:hydrolase activity"/>
    <property type="evidence" value="ECO:0007669"/>
    <property type="project" value="InterPro"/>
</dbReference>
<dbReference type="EMBL" id="KV749662">
    <property type="protein sequence ID" value="OCL08398.1"/>
    <property type="molecule type" value="Genomic_DNA"/>
</dbReference>